<evidence type="ECO:0000313" key="2">
    <source>
        <dbReference type="EMBL" id="GAK97992.1"/>
    </source>
</evidence>
<dbReference type="STRING" id="319236.BST91_00915"/>
<dbReference type="Proteomes" id="UP000029221">
    <property type="component" value="Unassembled WGS sequence"/>
</dbReference>
<gene>
    <name evidence="2" type="ORF">JCM19294_1614</name>
</gene>
<organism evidence="2 3">
    <name type="scientific">Nonlabens tegetincola</name>
    <dbReference type="NCBI Taxonomy" id="323273"/>
    <lineage>
        <taxon>Bacteria</taxon>
        <taxon>Pseudomonadati</taxon>
        <taxon>Bacteroidota</taxon>
        <taxon>Flavobacteriia</taxon>
        <taxon>Flavobacteriales</taxon>
        <taxon>Flavobacteriaceae</taxon>
        <taxon>Nonlabens</taxon>
    </lineage>
</organism>
<comment type="caution">
    <text evidence="2">The sequence shown here is derived from an EMBL/GenBank/DDBJ whole genome shotgun (WGS) entry which is preliminary data.</text>
</comment>
<evidence type="ECO:0000256" key="1">
    <source>
        <dbReference type="SAM" id="Phobius"/>
    </source>
</evidence>
<protein>
    <submittedName>
        <fullName evidence="2">Uncharacterized protein</fullName>
    </submittedName>
</protein>
<accession>A0A090Q748</accession>
<keyword evidence="3" id="KW-1185">Reference proteome</keyword>
<reference evidence="2" key="1">
    <citation type="journal article" date="2014" name="Genome Announc.">
        <title>Draft Genome Sequences of Marine Flavobacterium Nonlabens Strains NR17, NR24, NR27, NR32, NR33, and Ara13.</title>
        <authorList>
            <person name="Nakanishi M."/>
            <person name="Meirelles P."/>
            <person name="Suzuki R."/>
            <person name="Takatani N."/>
            <person name="Mino S."/>
            <person name="Suda W."/>
            <person name="Oshima K."/>
            <person name="Hattori M."/>
            <person name="Ohkuma M."/>
            <person name="Hosokawa M."/>
            <person name="Miyashita K."/>
            <person name="Thompson F.L."/>
            <person name="Niwa A."/>
            <person name="Sawabe T."/>
            <person name="Sawabe T."/>
        </authorList>
    </citation>
    <scope>NUCLEOTIDE SEQUENCE [LARGE SCALE GENOMIC DNA]</scope>
    <source>
        <strain evidence="2">JCM 19294</strain>
    </source>
</reference>
<keyword evidence="1" id="KW-0472">Membrane</keyword>
<dbReference type="AlphaFoldDB" id="A0A090Q748"/>
<keyword evidence="1" id="KW-0812">Transmembrane</keyword>
<keyword evidence="1" id="KW-1133">Transmembrane helix</keyword>
<name>A0A090Q748_9FLAO</name>
<evidence type="ECO:0000313" key="3">
    <source>
        <dbReference type="Proteomes" id="UP000029221"/>
    </source>
</evidence>
<dbReference type="EMBL" id="BBML01000008">
    <property type="protein sequence ID" value="GAK97992.1"/>
    <property type="molecule type" value="Genomic_DNA"/>
</dbReference>
<sequence>MKLDSYKNKFNDREINPSTQAWSKLEQRLDASDKKAIPLWYWIAGVAAALLLAVSIVKFSPVQSDQVENTEWSVTEDQSNEQPLINKDLFIEEEIESEMSLSTMNEELVKANHKNEPAGIKATVSKVKMLDSKFSQRDEVVVSASVDNQHKKEVDVNTVVKEPKINEQQVLIAQVENSNYKKELSIKTADQEVDELLSELLNESAINKEEAVYTVNPESLLREAEWDIQIEQENKIQNWIDKGFNQVKKEAVALVSKK</sequence>
<feature type="transmembrane region" description="Helical" evidence="1">
    <location>
        <begin position="39"/>
        <end position="57"/>
    </location>
</feature>
<dbReference type="RefSeq" id="WP_042279937.1">
    <property type="nucleotide sequence ID" value="NZ_BBML01000008.1"/>
</dbReference>
<dbReference type="eggNOG" id="ENOG502ZYS6">
    <property type="taxonomic scope" value="Bacteria"/>
</dbReference>
<proteinExistence type="predicted"/>